<feature type="region of interest" description="Disordered" evidence="1">
    <location>
        <begin position="493"/>
        <end position="514"/>
    </location>
</feature>
<dbReference type="GeneID" id="101846798"/>
<proteinExistence type="predicted"/>
<sequence>MESVPSFRVFVQSVKPRMKSQYPFLSQEQIMLKLRHQWKFLDSSTRQNYGKLRSKNRSGFKPSVVSIKNKGSGKGSLQLDEEMKDLHSNFSDVTDTNWKPYQAHKTPSSGFYGSKRNDKKEMTDSQWVNITSCPKPVGNKSGPKPIYGRTESSDVDSLKKMQFGTEDAVADLHGFDEDDNEEDAVLMYRPAEEEDTDEGDMSSMSCMEATEHEKKGLNKDSEINDKTFQKYDAYEYKTETPKGKRSSKKWNKLMSEAKDVSNKKTEAMYSKVAFGIEDAKEPFYVVAGDHLTETKIKESTNPKESNTKGNERPNKKIRKNREFKEQESLSSAVNDNEITQSCYGEDEEGGEMLSSKIQYEDEGDMLSYRANNEEDEGDMFSSKVHNDEDEEDMLPSQVKNDEDEGDILSSRVNNDENEVEGDLLSYQMNNGEDEGGIILSSQVNNDEDKGGIILSSQVNKSGPSATRLLPPLDGRESESPTAITLIKAKKKLESLTSPSDEPVEKEASGCSSTVKTLSNRCDENKFDWFDSLTDDSHLQGKTTTDMNSTAEHSPEPEYLGQLFQDQPRATRAVTPGRRLSSCARGSNPSSFDSLFQEAKDIFS</sequence>
<dbReference type="SUPFAM" id="SSF47095">
    <property type="entry name" value="HMG-box"/>
    <property type="match status" value="1"/>
</dbReference>
<feature type="region of interest" description="Disordered" evidence="1">
    <location>
        <begin position="532"/>
        <end position="603"/>
    </location>
</feature>
<keyword evidence="2" id="KW-1185">Reference proteome</keyword>
<feature type="region of interest" description="Disordered" evidence="1">
    <location>
        <begin position="191"/>
        <end position="221"/>
    </location>
</feature>
<gene>
    <name evidence="3" type="primary">LOC101846798</name>
</gene>
<feature type="compositionally biased region" description="Polar residues" evidence="1">
    <location>
        <begin position="539"/>
        <end position="551"/>
    </location>
</feature>
<dbReference type="Proteomes" id="UP000694888">
    <property type="component" value="Unplaced"/>
</dbReference>
<feature type="compositionally biased region" description="Polar residues" evidence="1">
    <location>
        <begin position="454"/>
        <end position="464"/>
    </location>
</feature>
<dbReference type="RefSeq" id="XP_005093526.1">
    <property type="nucleotide sequence ID" value="XM_005093469.3"/>
</dbReference>
<evidence type="ECO:0000313" key="2">
    <source>
        <dbReference type="Proteomes" id="UP000694888"/>
    </source>
</evidence>
<organism evidence="2 3">
    <name type="scientific">Aplysia californica</name>
    <name type="common">California sea hare</name>
    <dbReference type="NCBI Taxonomy" id="6500"/>
    <lineage>
        <taxon>Eukaryota</taxon>
        <taxon>Metazoa</taxon>
        <taxon>Spiralia</taxon>
        <taxon>Lophotrochozoa</taxon>
        <taxon>Mollusca</taxon>
        <taxon>Gastropoda</taxon>
        <taxon>Heterobranchia</taxon>
        <taxon>Euthyneura</taxon>
        <taxon>Tectipleura</taxon>
        <taxon>Aplysiida</taxon>
        <taxon>Aplysioidea</taxon>
        <taxon>Aplysiidae</taxon>
        <taxon>Aplysia</taxon>
    </lineage>
</organism>
<feature type="region of interest" description="Disordered" evidence="1">
    <location>
        <begin position="292"/>
        <end position="420"/>
    </location>
</feature>
<feature type="compositionally biased region" description="Polar residues" evidence="1">
    <location>
        <begin position="328"/>
        <end position="342"/>
    </location>
</feature>
<protein>
    <submittedName>
        <fullName evidence="3">Uncharacterized protein LOC101846798</fullName>
    </submittedName>
</protein>
<name>A0ABM0JH34_APLCA</name>
<evidence type="ECO:0000256" key="1">
    <source>
        <dbReference type="SAM" id="MobiDB-lite"/>
    </source>
</evidence>
<reference evidence="3" key="1">
    <citation type="submission" date="2025-08" db="UniProtKB">
        <authorList>
            <consortium name="RefSeq"/>
        </authorList>
    </citation>
    <scope>IDENTIFICATION</scope>
</reference>
<accession>A0ABM0JH34</accession>
<evidence type="ECO:0000313" key="3">
    <source>
        <dbReference type="RefSeq" id="XP_005093526.1"/>
    </source>
</evidence>
<feature type="compositionally biased region" description="Basic and acidic residues" evidence="1">
    <location>
        <begin position="209"/>
        <end position="221"/>
    </location>
</feature>
<feature type="compositionally biased region" description="Polar residues" evidence="1">
    <location>
        <begin position="583"/>
        <end position="593"/>
    </location>
</feature>
<dbReference type="InterPro" id="IPR036910">
    <property type="entry name" value="HMG_box_dom_sf"/>
</dbReference>
<feature type="region of interest" description="Disordered" evidence="1">
    <location>
        <begin position="453"/>
        <end position="479"/>
    </location>
</feature>
<feature type="region of interest" description="Disordered" evidence="1">
    <location>
        <begin position="130"/>
        <end position="153"/>
    </location>
</feature>
<feature type="compositionally biased region" description="Basic and acidic residues" evidence="1">
    <location>
        <begin position="292"/>
        <end position="327"/>
    </location>
</feature>